<dbReference type="SUPFAM" id="SSF55424">
    <property type="entry name" value="FAD/NAD-linked reductases, dimerisation (C-terminal) domain"/>
    <property type="match status" value="1"/>
</dbReference>
<dbReference type="GO" id="GO:0050660">
    <property type="term" value="F:flavin adenine dinucleotide binding"/>
    <property type="evidence" value="ECO:0007669"/>
    <property type="project" value="TreeGrafter"/>
</dbReference>
<feature type="domain" description="FAD/NAD(P)-binding" evidence="16">
    <location>
        <begin position="16"/>
        <end position="379"/>
    </location>
</feature>
<dbReference type="GO" id="GO:0006103">
    <property type="term" value="P:2-oxoglutarate metabolic process"/>
    <property type="evidence" value="ECO:0007669"/>
    <property type="project" value="TreeGrafter"/>
</dbReference>
<keyword evidence="8 13" id="KW-0676">Redox-active center</keyword>
<dbReference type="InterPro" id="IPR012999">
    <property type="entry name" value="Pyr_OxRdtase_I_AS"/>
</dbReference>
<dbReference type="SUPFAM" id="SSF51905">
    <property type="entry name" value="FAD/NAD(P)-binding domain"/>
    <property type="match status" value="1"/>
</dbReference>
<feature type="binding site" evidence="11">
    <location>
        <position position="319"/>
    </location>
    <ligand>
        <name>NAD(+)</name>
        <dbReference type="ChEBI" id="CHEBI:57540"/>
    </ligand>
</feature>
<feature type="disulfide bond" description="Redox-active" evidence="12">
    <location>
        <begin position="53"/>
        <end position="58"/>
    </location>
</feature>
<sequence>MADAPHSGTPGTPDAYDLIVIGGGPGGYVAAIRAAQLGKRVACVERDKLGGVCLNWGCIPTKALLAGAEMKSKLEHDGAAFGITAENLKVDWEKVIGRSRGVAGNLNKGVGFLFKKNKVTHVQGHATIPASGRVDVFADAEAKGRGDEPQKTLEAEKILICTGAQPRELPGTPFDGKRVLAAKDAMVLPACPKKMLIVGSGAIGMEFAYFYNAFGAEVTVVEMLDRVMPVEDAEVSAAAKKAFEKQGIRILLEHKTDAIEVTDSGIKATLSPVDAEADAPHPAKKSYAAEGPEQSKSDVSGASGGGEQIEADCVLVAIGVRGRYDGLFDESLGIETFKDHIKVDYRKEKPTYQTSVEGIYAAGDVIGPPWLAHVASEEAIVAVERMFGHEAADIDYEAIPGCTYCHPQVASIGYTTQRADEEKIAYEVGTFPFQASGKAQAMGETTGFVKLLTGKKHGEILGAHMIGEGVTELLAEMSLAIKMEATAEEVIGTIHAHPTMSEAVHEAALGTAGRMIHS</sequence>
<dbReference type="EMBL" id="AP012338">
    <property type="protein sequence ID" value="BAM02968.1"/>
    <property type="molecule type" value="Genomic_DNA"/>
</dbReference>
<dbReference type="eggNOG" id="COG1249">
    <property type="taxonomic scope" value="Bacteria"/>
</dbReference>
<dbReference type="Gene3D" id="3.30.390.30">
    <property type="match status" value="1"/>
</dbReference>
<keyword evidence="6 11" id="KW-0520">NAD</keyword>
<feature type="binding site" evidence="11">
    <location>
        <position position="62"/>
    </location>
    <ligand>
        <name>FAD</name>
        <dbReference type="ChEBI" id="CHEBI:57692"/>
    </ligand>
</feature>
<keyword evidence="18" id="KW-1185">Reference proteome</keyword>
<evidence type="ECO:0000256" key="10">
    <source>
        <dbReference type="PIRSR" id="PIRSR000350-2"/>
    </source>
</evidence>
<gene>
    <name evidence="17" type="primary">lpd</name>
    <name evidence="17" type="ordered locus">PSMK_08090</name>
</gene>
<dbReference type="AlphaFoldDB" id="I0ICI0"/>
<evidence type="ECO:0000256" key="12">
    <source>
        <dbReference type="PIRSR" id="PIRSR000350-4"/>
    </source>
</evidence>
<dbReference type="PANTHER" id="PTHR22912:SF217">
    <property type="entry name" value="DIHYDROLIPOYL DEHYDROGENASE"/>
    <property type="match status" value="1"/>
</dbReference>
<dbReference type="PANTHER" id="PTHR22912">
    <property type="entry name" value="DISULFIDE OXIDOREDUCTASE"/>
    <property type="match status" value="1"/>
</dbReference>
<dbReference type="HOGENOM" id="CLU_016755_0_2_0"/>
<evidence type="ECO:0000256" key="3">
    <source>
        <dbReference type="ARBA" id="ARBA00022630"/>
    </source>
</evidence>
<feature type="active site" description="Proton acceptor" evidence="10">
    <location>
        <position position="497"/>
    </location>
</feature>
<evidence type="ECO:0000256" key="5">
    <source>
        <dbReference type="ARBA" id="ARBA00023002"/>
    </source>
</evidence>
<keyword evidence="3 13" id="KW-0285">Flavoprotein</keyword>
<evidence type="ECO:0000256" key="7">
    <source>
        <dbReference type="ARBA" id="ARBA00023157"/>
    </source>
</evidence>
<evidence type="ECO:0000256" key="8">
    <source>
        <dbReference type="ARBA" id="ARBA00023284"/>
    </source>
</evidence>
<dbReference type="RefSeq" id="WP_014436188.1">
    <property type="nucleotide sequence ID" value="NC_017080.1"/>
</dbReference>
<comment type="similarity">
    <text evidence="1 13">Belongs to the class-I pyridine nucleotide-disulfide oxidoreductase family.</text>
</comment>
<evidence type="ECO:0000256" key="13">
    <source>
        <dbReference type="RuleBase" id="RU003691"/>
    </source>
</evidence>
<feature type="binding site" evidence="11">
    <location>
        <position position="222"/>
    </location>
    <ligand>
        <name>NAD(+)</name>
        <dbReference type="ChEBI" id="CHEBI:57540"/>
    </ligand>
</feature>
<dbReference type="InterPro" id="IPR023753">
    <property type="entry name" value="FAD/NAD-binding_dom"/>
</dbReference>
<keyword evidence="5 13" id="KW-0560">Oxidoreductase</keyword>
<dbReference type="FunFam" id="3.30.390.30:FF:000001">
    <property type="entry name" value="Dihydrolipoyl dehydrogenase"/>
    <property type="match status" value="1"/>
</dbReference>
<evidence type="ECO:0000256" key="4">
    <source>
        <dbReference type="ARBA" id="ARBA00022827"/>
    </source>
</evidence>
<evidence type="ECO:0000256" key="6">
    <source>
        <dbReference type="ARBA" id="ARBA00023027"/>
    </source>
</evidence>
<keyword evidence="7" id="KW-1015">Disulfide bond</keyword>
<organism evidence="17 18">
    <name type="scientific">Phycisphaera mikurensis (strain NBRC 102666 / KCTC 22515 / FYK2301M01)</name>
    <dbReference type="NCBI Taxonomy" id="1142394"/>
    <lineage>
        <taxon>Bacteria</taxon>
        <taxon>Pseudomonadati</taxon>
        <taxon>Planctomycetota</taxon>
        <taxon>Phycisphaerae</taxon>
        <taxon>Phycisphaerales</taxon>
        <taxon>Phycisphaeraceae</taxon>
        <taxon>Phycisphaera</taxon>
    </lineage>
</organism>
<dbReference type="PROSITE" id="PS00076">
    <property type="entry name" value="PYRIDINE_REDOX_1"/>
    <property type="match status" value="1"/>
</dbReference>
<dbReference type="STRING" id="1142394.PSMK_08090"/>
<evidence type="ECO:0000256" key="11">
    <source>
        <dbReference type="PIRSR" id="PIRSR000350-3"/>
    </source>
</evidence>
<dbReference type="InterPro" id="IPR016156">
    <property type="entry name" value="FAD/NAD-linked_Rdtase_dimer_sf"/>
</dbReference>
<keyword evidence="11" id="KW-0547">Nucleotide-binding</keyword>
<dbReference type="PRINTS" id="PR00411">
    <property type="entry name" value="PNDRDTASEI"/>
</dbReference>
<feature type="region of interest" description="Disordered" evidence="14">
    <location>
        <begin position="272"/>
        <end position="304"/>
    </location>
</feature>
<feature type="binding site" evidence="11">
    <location>
        <begin position="199"/>
        <end position="206"/>
    </location>
    <ligand>
        <name>NAD(+)</name>
        <dbReference type="ChEBI" id="CHEBI:57540"/>
    </ligand>
</feature>
<dbReference type="PRINTS" id="PR00368">
    <property type="entry name" value="FADPNR"/>
</dbReference>
<dbReference type="KEGG" id="phm:PSMK_08090"/>
<dbReference type="InterPro" id="IPR004099">
    <property type="entry name" value="Pyr_nucl-diS_OxRdtase_dimer"/>
</dbReference>
<evidence type="ECO:0000313" key="18">
    <source>
        <dbReference type="Proteomes" id="UP000007881"/>
    </source>
</evidence>
<dbReference type="Pfam" id="PF02852">
    <property type="entry name" value="Pyr_redox_dim"/>
    <property type="match status" value="1"/>
</dbReference>
<protein>
    <recommendedName>
        <fullName evidence="2">Dihydrolipoyl dehydrogenase</fullName>
    </recommendedName>
    <alternativeName>
        <fullName evidence="9">Dihydrolipoamide dehydrogenase</fullName>
    </alternativeName>
</protein>
<feature type="binding site" evidence="11">
    <location>
        <position position="364"/>
    </location>
    <ligand>
        <name>FAD</name>
        <dbReference type="ChEBI" id="CHEBI:57692"/>
    </ligand>
</feature>
<evidence type="ECO:0000256" key="1">
    <source>
        <dbReference type="ARBA" id="ARBA00007532"/>
    </source>
</evidence>
<accession>I0ICI0</accession>
<dbReference type="InterPro" id="IPR050151">
    <property type="entry name" value="Class-I_Pyr_Nuc-Dis_Oxidored"/>
</dbReference>
<evidence type="ECO:0000259" key="15">
    <source>
        <dbReference type="Pfam" id="PF02852"/>
    </source>
</evidence>
<evidence type="ECO:0000313" key="17">
    <source>
        <dbReference type="EMBL" id="BAM02968.1"/>
    </source>
</evidence>
<evidence type="ECO:0000259" key="16">
    <source>
        <dbReference type="Pfam" id="PF07992"/>
    </source>
</evidence>
<evidence type="ECO:0000256" key="14">
    <source>
        <dbReference type="SAM" id="MobiDB-lite"/>
    </source>
</evidence>
<comment type="cofactor">
    <cofactor evidence="11">
        <name>FAD</name>
        <dbReference type="ChEBI" id="CHEBI:57692"/>
    </cofactor>
    <text evidence="11">Binds 1 FAD per subunit.</text>
</comment>
<dbReference type="Gene3D" id="3.50.50.60">
    <property type="entry name" value="FAD/NAD(P)-binding domain"/>
    <property type="match status" value="3"/>
</dbReference>
<dbReference type="Pfam" id="PF07992">
    <property type="entry name" value="Pyr_redox_2"/>
    <property type="match status" value="1"/>
</dbReference>
<dbReference type="InterPro" id="IPR036188">
    <property type="entry name" value="FAD/NAD-bd_sf"/>
</dbReference>
<dbReference type="InterPro" id="IPR001100">
    <property type="entry name" value="Pyr_nuc-diS_OxRdtase"/>
</dbReference>
<feature type="domain" description="Pyridine nucleotide-disulphide oxidoreductase dimerisation" evidence="15">
    <location>
        <begin position="399"/>
        <end position="508"/>
    </location>
</feature>
<reference evidence="17 18" key="1">
    <citation type="submission" date="2012-02" db="EMBL/GenBank/DDBJ databases">
        <title>Complete genome sequence of Phycisphaera mikurensis NBRC 102666.</title>
        <authorList>
            <person name="Ankai A."/>
            <person name="Hosoyama A."/>
            <person name="Terui Y."/>
            <person name="Sekine M."/>
            <person name="Fukai R."/>
            <person name="Kato Y."/>
            <person name="Nakamura S."/>
            <person name="Yamada-Narita S."/>
            <person name="Kawakoshi A."/>
            <person name="Fukunaga Y."/>
            <person name="Yamazaki S."/>
            <person name="Fujita N."/>
        </authorList>
    </citation>
    <scope>NUCLEOTIDE SEQUENCE [LARGE SCALE GENOMIC DNA]</scope>
    <source>
        <strain evidence="18">NBRC 102666 / KCTC 22515 / FYK2301M01</strain>
    </source>
</reference>
<dbReference type="PATRIC" id="fig|1142394.8.peg.836"/>
<dbReference type="OrthoDB" id="230580at2"/>
<dbReference type="PIRSF" id="PIRSF000350">
    <property type="entry name" value="Mercury_reductase_MerA"/>
    <property type="match status" value="1"/>
</dbReference>
<dbReference type="Proteomes" id="UP000007881">
    <property type="component" value="Chromosome"/>
</dbReference>
<proteinExistence type="inferred from homology"/>
<dbReference type="GO" id="GO:0004148">
    <property type="term" value="F:dihydrolipoyl dehydrogenase (NADH) activity"/>
    <property type="evidence" value="ECO:0007669"/>
    <property type="project" value="TreeGrafter"/>
</dbReference>
<evidence type="ECO:0000256" key="9">
    <source>
        <dbReference type="ARBA" id="ARBA00031281"/>
    </source>
</evidence>
<keyword evidence="4 11" id="KW-0274">FAD</keyword>
<name>I0ICI0_PHYMF</name>
<evidence type="ECO:0000256" key="2">
    <source>
        <dbReference type="ARBA" id="ARBA00016961"/>
    </source>
</evidence>